<evidence type="ECO:0000256" key="1">
    <source>
        <dbReference type="SAM" id="Phobius"/>
    </source>
</evidence>
<dbReference type="RefSeq" id="WP_088873591.1">
    <property type="nucleotide sequence ID" value="NZ_CP022111.1"/>
</dbReference>
<dbReference type="EMBL" id="CP022111">
    <property type="protein sequence ID" value="ASG23052.1"/>
    <property type="molecule type" value="Genomic_DNA"/>
</dbReference>
<feature type="transmembrane region" description="Helical" evidence="1">
    <location>
        <begin position="41"/>
        <end position="61"/>
    </location>
</feature>
<keyword evidence="1" id="KW-0472">Membrane</keyword>
<dbReference type="AlphaFoldDB" id="A0A248JWE7"/>
<dbReference type="Proteomes" id="UP000197153">
    <property type="component" value="Chromosome 2"/>
</dbReference>
<name>A0A248JWE7_9PROT</name>
<feature type="transmembrane region" description="Helical" evidence="1">
    <location>
        <begin position="103"/>
        <end position="122"/>
    </location>
</feature>
<feature type="transmembrane region" description="Helical" evidence="1">
    <location>
        <begin position="68"/>
        <end position="91"/>
    </location>
</feature>
<keyword evidence="3" id="KW-1185">Reference proteome</keyword>
<feature type="transmembrane region" description="Helical" evidence="1">
    <location>
        <begin position="12"/>
        <end position="29"/>
    </location>
</feature>
<protein>
    <recommendedName>
        <fullName evidence="4">DoxX family protein</fullName>
    </recommendedName>
</protein>
<accession>A0A248JWE7</accession>
<evidence type="ECO:0000313" key="3">
    <source>
        <dbReference type="Proteomes" id="UP000197153"/>
    </source>
</evidence>
<gene>
    <name evidence="2" type="ORF">Y958_19520</name>
</gene>
<dbReference type="KEGG" id="nao:Y958_19520"/>
<evidence type="ECO:0000313" key="2">
    <source>
        <dbReference type="EMBL" id="ASG23052.1"/>
    </source>
</evidence>
<proteinExistence type="predicted"/>
<keyword evidence="1" id="KW-0812">Transmembrane</keyword>
<organism evidence="2 3">
    <name type="scientific">Nitrospirillum viridazoti CBAmc</name>
    <dbReference type="NCBI Taxonomy" id="1441467"/>
    <lineage>
        <taxon>Bacteria</taxon>
        <taxon>Pseudomonadati</taxon>
        <taxon>Pseudomonadota</taxon>
        <taxon>Alphaproteobacteria</taxon>
        <taxon>Rhodospirillales</taxon>
        <taxon>Azospirillaceae</taxon>
        <taxon>Nitrospirillum</taxon>
        <taxon>Nitrospirillum viridazoti</taxon>
    </lineage>
</organism>
<sequence>MTSEISLARLYALRVFYLVMAVGVGIVDWPEVIHHANGPILGLQTARSLLAGIGLLSLLGLYSPLKMLPLLIFEVTWKIIFLAFYALPLWLAGDVDPASLANIQAVLVVVVFIPTIPWRYVFRTYLACPGERWA</sequence>
<keyword evidence="1" id="KW-1133">Transmembrane helix</keyword>
<reference evidence="2 3" key="1">
    <citation type="submission" date="2017-06" db="EMBL/GenBank/DDBJ databases">
        <title>Complete genome sequence of Nitrospirillum amazonense strain CBAmC, an endophytic nitrogen-fixing and plant growth-promoting bacterium, isolated from sugarcane.</title>
        <authorList>
            <person name="Schwab S."/>
            <person name="dos Santos Teixeira K.R."/>
            <person name="Simoes Araujo J.L."/>
            <person name="Soares Vidal M."/>
            <person name="Borges de Freitas H.R."/>
            <person name="Rivello Crivelaro A.L."/>
            <person name="Bueno de Camargo Nunes A."/>
            <person name="dos Santos C.M."/>
            <person name="Palmeira da Silva Rosa D."/>
            <person name="da Silva Padilha D."/>
            <person name="da Silva E."/>
            <person name="Araujo Terra L."/>
            <person name="Soares Mendes V."/>
            <person name="Farinelli L."/>
            <person name="Magalhaes Cruz L."/>
            <person name="Baldani J.I."/>
        </authorList>
    </citation>
    <scope>NUCLEOTIDE SEQUENCE [LARGE SCALE GENOMIC DNA]</scope>
    <source>
        <strain evidence="2 3">CBAmC</strain>
    </source>
</reference>
<evidence type="ECO:0008006" key="4">
    <source>
        <dbReference type="Google" id="ProtNLM"/>
    </source>
</evidence>